<organism evidence="4 5">
    <name type="scientific">Candidatus Lloydbacteria bacterium RIFCSPHIGHO2_01_FULL_49_22</name>
    <dbReference type="NCBI Taxonomy" id="1798658"/>
    <lineage>
        <taxon>Bacteria</taxon>
        <taxon>Candidatus Lloydiibacteriota</taxon>
    </lineage>
</organism>
<dbReference type="Pfam" id="PF00216">
    <property type="entry name" value="Bac_DNA_binding"/>
    <property type="match status" value="1"/>
</dbReference>
<evidence type="ECO:0000256" key="3">
    <source>
        <dbReference type="RuleBase" id="RU003939"/>
    </source>
</evidence>
<keyword evidence="1" id="KW-0226">DNA condensation</keyword>
<dbReference type="AlphaFoldDB" id="A0A1G2CYF8"/>
<dbReference type="SMART" id="SM00411">
    <property type="entry name" value="BHL"/>
    <property type="match status" value="1"/>
</dbReference>
<evidence type="ECO:0000313" key="5">
    <source>
        <dbReference type="Proteomes" id="UP000177122"/>
    </source>
</evidence>
<keyword evidence="2 4" id="KW-0238">DNA-binding</keyword>
<name>A0A1G2CYF8_9BACT</name>
<dbReference type="GO" id="GO:0030527">
    <property type="term" value="F:structural constituent of chromatin"/>
    <property type="evidence" value="ECO:0007669"/>
    <property type="project" value="InterPro"/>
</dbReference>
<dbReference type="PANTHER" id="PTHR33175:SF3">
    <property type="entry name" value="DNA-BINDING PROTEIN HU-BETA"/>
    <property type="match status" value="1"/>
</dbReference>
<sequence length="91" mass="9712">MNKQSIVEAVHEKLGGTKVAAEQAVETMIETITGALKKGDEVSVAGLGIWSVKTRAARTARNPRTGEAIKVAAMRVPKFRPAKALKDAVKE</sequence>
<dbReference type="Gene3D" id="4.10.520.10">
    <property type="entry name" value="IHF-like DNA-binding proteins"/>
    <property type="match status" value="1"/>
</dbReference>
<protein>
    <submittedName>
        <fullName evidence="4">DNA-binding protein HU</fullName>
    </submittedName>
</protein>
<evidence type="ECO:0000256" key="1">
    <source>
        <dbReference type="ARBA" id="ARBA00023067"/>
    </source>
</evidence>
<accession>A0A1G2CYF8</accession>
<dbReference type="InterPro" id="IPR000119">
    <property type="entry name" value="Hist_DNA-bd"/>
</dbReference>
<dbReference type="GO" id="GO:0003677">
    <property type="term" value="F:DNA binding"/>
    <property type="evidence" value="ECO:0007669"/>
    <property type="project" value="UniProtKB-KW"/>
</dbReference>
<dbReference type="SUPFAM" id="SSF47729">
    <property type="entry name" value="IHF-like DNA-binding proteins"/>
    <property type="match status" value="1"/>
</dbReference>
<dbReference type="PRINTS" id="PR01727">
    <property type="entry name" value="DNABINDINGHU"/>
</dbReference>
<dbReference type="InterPro" id="IPR010992">
    <property type="entry name" value="IHF-like_DNA-bd_dom_sf"/>
</dbReference>
<gene>
    <name evidence="4" type="ORF">A2845_00345</name>
</gene>
<dbReference type="GO" id="GO:0030261">
    <property type="term" value="P:chromosome condensation"/>
    <property type="evidence" value="ECO:0007669"/>
    <property type="project" value="UniProtKB-KW"/>
</dbReference>
<evidence type="ECO:0000313" key="4">
    <source>
        <dbReference type="EMBL" id="OGZ06242.1"/>
    </source>
</evidence>
<comment type="similarity">
    <text evidence="3">Belongs to the bacterial histone-like protein family.</text>
</comment>
<proteinExistence type="inferred from homology"/>
<dbReference type="GO" id="GO:0005829">
    <property type="term" value="C:cytosol"/>
    <property type="evidence" value="ECO:0007669"/>
    <property type="project" value="TreeGrafter"/>
</dbReference>
<reference evidence="4 5" key="1">
    <citation type="journal article" date="2016" name="Nat. Commun.">
        <title>Thousands of microbial genomes shed light on interconnected biogeochemical processes in an aquifer system.</title>
        <authorList>
            <person name="Anantharaman K."/>
            <person name="Brown C.T."/>
            <person name="Hug L.A."/>
            <person name="Sharon I."/>
            <person name="Castelle C.J."/>
            <person name="Probst A.J."/>
            <person name="Thomas B.C."/>
            <person name="Singh A."/>
            <person name="Wilkins M.J."/>
            <person name="Karaoz U."/>
            <person name="Brodie E.L."/>
            <person name="Williams K.H."/>
            <person name="Hubbard S.S."/>
            <person name="Banfield J.F."/>
        </authorList>
    </citation>
    <scope>NUCLEOTIDE SEQUENCE [LARGE SCALE GENOMIC DNA]</scope>
</reference>
<dbReference type="Proteomes" id="UP000177122">
    <property type="component" value="Unassembled WGS sequence"/>
</dbReference>
<evidence type="ECO:0000256" key="2">
    <source>
        <dbReference type="ARBA" id="ARBA00023125"/>
    </source>
</evidence>
<dbReference type="CDD" id="cd13831">
    <property type="entry name" value="HU"/>
    <property type="match status" value="1"/>
</dbReference>
<comment type="caution">
    <text evidence="4">The sequence shown here is derived from an EMBL/GenBank/DDBJ whole genome shotgun (WGS) entry which is preliminary data.</text>
</comment>
<dbReference type="PANTHER" id="PTHR33175">
    <property type="entry name" value="DNA-BINDING PROTEIN HU"/>
    <property type="match status" value="1"/>
</dbReference>
<dbReference type="EMBL" id="MHLI01000004">
    <property type="protein sequence ID" value="OGZ06242.1"/>
    <property type="molecule type" value="Genomic_DNA"/>
</dbReference>